<dbReference type="RefSeq" id="WP_250752416.1">
    <property type="nucleotide sequence ID" value="NZ_CP098401.1"/>
</dbReference>
<keyword evidence="3" id="KW-1185">Reference proteome</keyword>
<accession>A0ABY4TTU4</accession>
<organism evidence="2 3">
    <name type="scientific">Sphingomonas donggukensis</name>
    <dbReference type="NCBI Taxonomy" id="2949093"/>
    <lineage>
        <taxon>Bacteria</taxon>
        <taxon>Pseudomonadati</taxon>
        <taxon>Pseudomonadota</taxon>
        <taxon>Alphaproteobacteria</taxon>
        <taxon>Sphingomonadales</taxon>
        <taxon>Sphingomonadaceae</taxon>
        <taxon>Sphingomonas</taxon>
    </lineage>
</organism>
<keyword evidence="1" id="KW-0472">Membrane</keyword>
<name>A0ABY4TTU4_9SPHN</name>
<dbReference type="EMBL" id="CP098401">
    <property type="protein sequence ID" value="URW75830.1"/>
    <property type="molecule type" value="Genomic_DNA"/>
</dbReference>
<sequence length="84" mass="9511">MNMSGLRGTFDRYVVWSIGTYRAAGITLPAIALTMILLFLPKVWGAELPTPVVIGVPMTLFAAALFYGMKIEKRVRRRTRRKPR</sequence>
<feature type="transmembrane region" description="Helical" evidence="1">
    <location>
        <begin position="21"/>
        <end position="40"/>
    </location>
</feature>
<proteinExistence type="predicted"/>
<evidence type="ECO:0000256" key="1">
    <source>
        <dbReference type="SAM" id="Phobius"/>
    </source>
</evidence>
<protein>
    <submittedName>
        <fullName evidence="2">Uncharacterized protein</fullName>
    </submittedName>
</protein>
<keyword evidence="1" id="KW-1133">Transmembrane helix</keyword>
<reference evidence="2" key="1">
    <citation type="submission" date="2022-05" db="EMBL/GenBank/DDBJ databases">
        <title>Sphingomonas sp. strain RMG20 Genome sequencing and assembly.</title>
        <authorList>
            <person name="Kim I."/>
        </authorList>
    </citation>
    <scope>NUCLEOTIDE SEQUENCE</scope>
    <source>
        <strain evidence="2">RMG20</strain>
    </source>
</reference>
<keyword evidence="1" id="KW-0812">Transmembrane</keyword>
<gene>
    <name evidence="2" type="ORF">M9980_00925</name>
</gene>
<evidence type="ECO:0000313" key="3">
    <source>
        <dbReference type="Proteomes" id="UP001055580"/>
    </source>
</evidence>
<feature type="transmembrane region" description="Helical" evidence="1">
    <location>
        <begin position="52"/>
        <end position="71"/>
    </location>
</feature>
<dbReference type="Proteomes" id="UP001055580">
    <property type="component" value="Chromosome"/>
</dbReference>
<evidence type="ECO:0000313" key="2">
    <source>
        <dbReference type="EMBL" id="URW75830.1"/>
    </source>
</evidence>